<dbReference type="Proteomes" id="UP000002497">
    <property type="component" value="Unassembled WGS sequence"/>
</dbReference>
<evidence type="ECO:0000313" key="2">
    <source>
        <dbReference type="Proteomes" id="UP000002497"/>
    </source>
</evidence>
<sequence>MAAMSELSLRIKSSEQYGPSRMTYHIEMWCRRESTFRVSGGAATIITLGLDGELP</sequence>
<dbReference type="HOGENOM" id="CLU_3032214_0_0_1"/>
<keyword evidence="2" id="KW-1185">Reference proteome</keyword>
<accession>E9CSG6</accession>
<dbReference type="AlphaFoldDB" id="E9CSG6"/>
<evidence type="ECO:0000313" key="1">
    <source>
        <dbReference type="EMBL" id="EFW22626.1"/>
    </source>
</evidence>
<reference evidence="2" key="2">
    <citation type="submission" date="2010-03" db="EMBL/GenBank/DDBJ databases">
        <title>The genome sequence of Coccidioides posadasii strain Silveira.</title>
        <authorList>
            <consortium name="The Broad Institute Genome Sequencing Center for Infectious Disease"/>
            <person name="Neafsey D."/>
            <person name="Orbach M."/>
            <person name="Henn M.R."/>
            <person name="Cole G.T."/>
            <person name="Galgiani J."/>
            <person name="Gardner M.J."/>
            <person name="Kirkland T.N."/>
            <person name="Taylor J.W."/>
            <person name="Young S.K."/>
            <person name="Zeng Q."/>
            <person name="Koehrsen M."/>
            <person name="Alvarado L."/>
            <person name="Berlin A."/>
            <person name="Borenstein D."/>
            <person name="Chapman S.B."/>
            <person name="Chen Z."/>
            <person name="Engels R."/>
            <person name="Freedman E."/>
            <person name="Gellesch M."/>
            <person name="Goldberg J."/>
            <person name="Griggs A."/>
            <person name="Gujja S."/>
            <person name="Heilman E."/>
            <person name="Heiman D."/>
            <person name="Howarth C."/>
            <person name="Jen D."/>
            <person name="Larson L."/>
            <person name="Mehta T."/>
            <person name="Neiman D."/>
            <person name="Park D."/>
            <person name="Pearson M."/>
            <person name="Richards J."/>
            <person name="Roberts A."/>
            <person name="Saif S."/>
            <person name="Shea T."/>
            <person name="Shenoy N."/>
            <person name="Sisk P."/>
            <person name="Stolte C."/>
            <person name="Sykes S."/>
            <person name="Walk T."/>
            <person name="White J."/>
            <person name="Yandava C."/>
            <person name="Haas B."/>
            <person name="Nusbaum C."/>
            <person name="Birren B."/>
        </authorList>
    </citation>
    <scope>NUCLEOTIDE SEQUENCE [LARGE SCALE GENOMIC DNA]</scope>
    <source>
        <strain evidence="2">RMSCC 757 / Silveira</strain>
    </source>
</reference>
<protein>
    <submittedName>
        <fullName evidence="1">Predicted protein</fullName>
    </submittedName>
</protein>
<organism evidence="2">
    <name type="scientific">Coccidioides posadasii (strain RMSCC 757 / Silveira)</name>
    <name type="common">Valley fever fungus</name>
    <dbReference type="NCBI Taxonomy" id="443226"/>
    <lineage>
        <taxon>Eukaryota</taxon>
        <taxon>Fungi</taxon>
        <taxon>Dikarya</taxon>
        <taxon>Ascomycota</taxon>
        <taxon>Pezizomycotina</taxon>
        <taxon>Eurotiomycetes</taxon>
        <taxon>Eurotiomycetidae</taxon>
        <taxon>Onygenales</taxon>
        <taxon>Onygenaceae</taxon>
        <taxon>Coccidioides</taxon>
    </lineage>
</organism>
<proteinExistence type="predicted"/>
<dbReference type="VEuPathDB" id="FungiDB:CPSG_00525"/>
<name>E9CSG6_COCPS</name>
<gene>
    <name evidence="1" type="ORF">CPSG_00525</name>
</gene>
<reference evidence="2" key="1">
    <citation type="journal article" date="2010" name="Genome Res.">
        <title>Population genomic sequencing of Coccidioides fungi reveals recent hybridization and transposon control.</title>
        <authorList>
            <person name="Neafsey D.E."/>
            <person name="Barker B.M."/>
            <person name="Sharpton T.J."/>
            <person name="Stajich J.E."/>
            <person name="Park D.J."/>
            <person name="Whiston E."/>
            <person name="Hung C.-Y."/>
            <person name="McMahan C."/>
            <person name="White J."/>
            <person name="Sykes S."/>
            <person name="Heiman D."/>
            <person name="Young S."/>
            <person name="Zeng Q."/>
            <person name="Abouelleil A."/>
            <person name="Aftuck L."/>
            <person name="Bessette D."/>
            <person name="Brown A."/>
            <person name="FitzGerald M."/>
            <person name="Lui A."/>
            <person name="Macdonald J.P."/>
            <person name="Priest M."/>
            <person name="Orbach M.J."/>
            <person name="Galgiani J.N."/>
            <person name="Kirkland T.N."/>
            <person name="Cole G.T."/>
            <person name="Birren B.W."/>
            <person name="Henn M.R."/>
            <person name="Taylor J.W."/>
            <person name="Rounsley S.D."/>
        </authorList>
    </citation>
    <scope>NUCLEOTIDE SEQUENCE [LARGE SCALE GENOMIC DNA]</scope>
    <source>
        <strain evidence="2">RMSCC 757 / Silveira</strain>
    </source>
</reference>
<dbReference type="EMBL" id="GL636486">
    <property type="protein sequence ID" value="EFW22626.1"/>
    <property type="molecule type" value="Genomic_DNA"/>
</dbReference>